<comment type="caution">
    <text evidence="5">The sequence shown here is derived from an EMBL/GenBank/DDBJ whole genome shotgun (WGS) entry which is preliminary data.</text>
</comment>
<dbReference type="Pfam" id="PF00270">
    <property type="entry name" value="DEAD"/>
    <property type="match status" value="1"/>
</dbReference>
<organism evidence="5 6">
    <name type="scientific">Aminivibrio pyruvatiphilus</name>
    <dbReference type="NCBI Taxonomy" id="1005740"/>
    <lineage>
        <taxon>Bacteria</taxon>
        <taxon>Thermotogati</taxon>
        <taxon>Synergistota</taxon>
        <taxon>Synergistia</taxon>
        <taxon>Synergistales</taxon>
        <taxon>Aminobacteriaceae</taxon>
        <taxon>Aminivibrio</taxon>
    </lineage>
</organism>
<keyword evidence="5" id="KW-0347">Helicase</keyword>
<gene>
    <name evidence="5" type="ORF">C8D99_11839</name>
</gene>
<keyword evidence="1" id="KW-0547">Nucleotide-binding</keyword>
<dbReference type="PANTHER" id="PTHR47962">
    <property type="entry name" value="ATP-DEPENDENT HELICASE LHR-RELATED-RELATED"/>
    <property type="match status" value="1"/>
</dbReference>
<dbReference type="InterPro" id="IPR027417">
    <property type="entry name" value="P-loop_NTPase"/>
</dbReference>
<dbReference type="GO" id="GO:0003677">
    <property type="term" value="F:DNA binding"/>
    <property type="evidence" value="ECO:0007669"/>
    <property type="project" value="TreeGrafter"/>
</dbReference>
<dbReference type="RefSeq" id="WP_133958594.1">
    <property type="nucleotide sequence ID" value="NZ_SORI01000018.1"/>
</dbReference>
<dbReference type="PROSITE" id="PS51194">
    <property type="entry name" value="HELICASE_CTER"/>
    <property type="match status" value="1"/>
</dbReference>
<reference evidence="5 6" key="1">
    <citation type="submission" date="2019-03" db="EMBL/GenBank/DDBJ databases">
        <title>Genomic Encyclopedia of Type Strains, Phase IV (KMG-IV): sequencing the most valuable type-strain genomes for metagenomic binning, comparative biology and taxonomic classification.</title>
        <authorList>
            <person name="Goeker M."/>
        </authorList>
    </citation>
    <scope>NUCLEOTIDE SEQUENCE [LARGE SCALE GENOMIC DNA]</scope>
    <source>
        <strain evidence="5 6">DSM 25964</strain>
    </source>
</reference>
<dbReference type="InterPro" id="IPR014001">
    <property type="entry name" value="Helicase_ATP-bd"/>
</dbReference>
<dbReference type="PROSITE" id="PS51192">
    <property type="entry name" value="HELICASE_ATP_BIND_1"/>
    <property type="match status" value="1"/>
</dbReference>
<name>A0A4R8M2B7_9BACT</name>
<dbReference type="PANTHER" id="PTHR47962:SF5">
    <property type="entry name" value="ATP-DEPENDENT HELICASE LHR-RELATED"/>
    <property type="match status" value="1"/>
</dbReference>
<dbReference type="SMART" id="SM00490">
    <property type="entry name" value="HELICc"/>
    <property type="match status" value="1"/>
</dbReference>
<dbReference type="SUPFAM" id="SSF52540">
    <property type="entry name" value="P-loop containing nucleoside triphosphate hydrolases"/>
    <property type="match status" value="1"/>
</dbReference>
<dbReference type="InterPro" id="IPR001650">
    <property type="entry name" value="Helicase_C-like"/>
</dbReference>
<evidence type="ECO:0000256" key="2">
    <source>
        <dbReference type="ARBA" id="ARBA00022840"/>
    </source>
</evidence>
<dbReference type="GO" id="GO:0004386">
    <property type="term" value="F:helicase activity"/>
    <property type="evidence" value="ECO:0007669"/>
    <property type="project" value="UniProtKB-KW"/>
</dbReference>
<feature type="domain" description="Helicase ATP-binding" evidence="3">
    <location>
        <begin position="35"/>
        <end position="214"/>
    </location>
</feature>
<dbReference type="OrthoDB" id="9815222at2"/>
<dbReference type="AlphaFoldDB" id="A0A4R8M2B7"/>
<dbReference type="Pfam" id="PF00271">
    <property type="entry name" value="Helicase_C"/>
    <property type="match status" value="1"/>
</dbReference>
<dbReference type="GO" id="GO:0016887">
    <property type="term" value="F:ATP hydrolysis activity"/>
    <property type="evidence" value="ECO:0007669"/>
    <property type="project" value="TreeGrafter"/>
</dbReference>
<protein>
    <submittedName>
        <fullName evidence="5">ATP-dependent Lhr-like helicase</fullName>
    </submittedName>
</protein>
<keyword evidence="2" id="KW-0067">ATP-binding</keyword>
<dbReference type="InterPro" id="IPR052511">
    <property type="entry name" value="ATP-dep_Helicase"/>
</dbReference>
<dbReference type="GO" id="GO:0005524">
    <property type="term" value="F:ATP binding"/>
    <property type="evidence" value="ECO:0007669"/>
    <property type="project" value="UniProtKB-KW"/>
</dbReference>
<dbReference type="Proteomes" id="UP000295066">
    <property type="component" value="Unassembled WGS sequence"/>
</dbReference>
<dbReference type="SMART" id="SM00487">
    <property type="entry name" value="DEXDc"/>
    <property type="match status" value="1"/>
</dbReference>
<feature type="domain" description="Helicase C-terminal" evidence="4">
    <location>
        <begin position="250"/>
        <end position="402"/>
    </location>
</feature>
<keyword evidence="6" id="KW-1185">Reference proteome</keyword>
<dbReference type="EMBL" id="SORI01000018">
    <property type="protein sequence ID" value="TDY56683.1"/>
    <property type="molecule type" value="Genomic_DNA"/>
</dbReference>
<dbReference type="Gene3D" id="3.40.50.300">
    <property type="entry name" value="P-loop containing nucleotide triphosphate hydrolases"/>
    <property type="match status" value="2"/>
</dbReference>
<evidence type="ECO:0000313" key="5">
    <source>
        <dbReference type="EMBL" id="TDY56683.1"/>
    </source>
</evidence>
<keyword evidence="5" id="KW-0378">Hydrolase</keyword>
<sequence length="723" mass="78471">MEASAGFSRLAEGVRRWVWKQGWPSLREIQEMALLPVLDGKEDVILSAATAGGKTEAAFLPACTRMAESPLPGTAILYVSPLKALINDQARRLESLCGSVGFPVTPWHGDAPEGGKNSLRKNPRGVLLITPESLESLLMNSPAWCGEAFAGLVNVIVDEFHAFLGTERGCQLQSLLRRIEFLIGRTVPRIALSATLGEMEKAASALRPEKTLPCRILASEGKGSELLLQVRGYRTPRADRGARPGLPGELVQDVYRLLRGDSHLLFTNSRSRTEELAAALSALCGRNFVPNEFFPHHGSLAPDLRRSLEERLQKKDLPTTAVCTSTLELGIDIGSVASIGQVGEPGTVSGLRQRLGRSGRRGGPAVLRVFAEEDETGPDSHPADALRLSLVQTAAVLSLLLRKWREPPREGLYHLSTLVQQTLSVIAQYGGVRADQLWTLLCGTGPFHAVGKKDFGDFLRGLAEKQAITQLGDGRLVPGTEGELLTDRYTFFTAFSSPEEYRLEYNGELLGTAPLEIPPSPGGSLLFAGKAWETVAVIASSKTVLLRPSAGGTPPRLAGGRTVVHDTVRREMKQVLLAGDPSRYFNPTAAELFREGAERFRNWRLGETDILEDKGSLHLFPWRGDEVVEAAAMLLRRMNLRADTFGGVITLPGCSAAGLREAAGRIPGRGLPSGEELAADAPDTEIEKFDYLVPERLRRRGWAARYLDVPGAAEWLGSLAGRK</sequence>
<accession>A0A4R8M2B7</accession>
<dbReference type="InterPro" id="IPR011545">
    <property type="entry name" value="DEAD/DEAH_box_helicase_dom"/>
</dbReference>
<evidence type="ECO:0000259" key="4">
    <source>
        <dbReference type="PROSITE" id="PS51194"/>
    </source>
</evidence>
<evidence type="ECO:0000256" key="1">
    <source>
        <dbReference type="ARBA" id="ARBA00022741"/>
    </source>
</evidence>
<evidence type="ECO:0000313" key="6">
    <source>
        <dbReference type="Proteomes" id="UP000295066"/>
    </source>
</evidence>
<proteinExistence type="predicted"/>
<evidence type="ECO:0000259" key="3">
    <source>
        <dbReference type="PROSITE" id="PS51192"/>
    </source>
</evidence>